<keyword evidence="1" id="KW-0812">Transmembrane</keyword>
<evidence type="ECO:0000313" key="2">
    <source>
        <dbReference type="EMBL" id="QUE50475.1"/>
    </source>
</evidence>
<sequence>MSKDLDGQERHWFQVAVASCIAMAVGMVVAGITNFWLNQELARVKVSKDPTLYVEAHGKSLPWSTSGLAILGLAAVSFIYAFVVWLFLMWRRRLGRS</sequence>
<dbReference type="AlphaFoldDB" id="A0A975IZW3"/>
<feature type="transmembrane region" description="Helical" evidence="1">
    <location>
        <begin position="12"/>
        <end position="37"/>
    </location>
</feature>
<organism evidence="2 3">
    <name type="scientific">Luteolibacter ambystomatis</name>
    <dbReference type="NCBI Taxonomy" id="2824561"/>
    <lineage>
        <taxon>Bacteria</taxon>
        <taxon>Pseudomonadati</taxon>
        <taxon>Verrucomicrobiota</taxon>
        <taxon>Verrucomicrobiia</taxon>
        <taxon>Verrucomicrobiales</taxon>
        <taxon>Verrucomicrobiaceae</taxon>
        <taxon>Luteolibacter</taxon>
    </lineage>
</organism>
<evidence type="ECO:0000256" key="1">
    <source>
        <dbReference type="SAM" id="Phobius"/>
    </source>
</evidence>
<keyword evidence="3" id="KW-1185">Reference proteome</keyword>
<dbReference type="EMBL" id="CP073100">
    <property type="protein sequence ID" value="QUE50475.1"/>
    <property type="molecule type" value="Genomic_DNA"/>
</dbReference>
<protein>
    <submittedName>
        <fullName evidence="2">Uncharacterized protein</fullName>
    </submittedName>
</protein>
<proteinExistence type="predicted"/>
<reference evidence="2" key="1">
    <citation type="submission" date="2021-04" db="EMBL/GenBank/DDBJ databases">
        <title>Luteolibacter sp. 32A isolated from the skin of an Anderson's salamander (Ambystoma andersonii).</title>
        <authorList>
            <person name="Spergser J."/>
            <person name="Busse H.-J."/>
        </authorList>
    </citation>
    <scope>NUCLEOTIDE SEQUENCE</scope>
    <source>
        <strain evidence="2">32A</strain>
    </source>
</reference>
<feature type="transmembrane region" description="Helical" evidence="1">
    <location>
        <begin position="68"/>
        <end position="88"/>
    </location>
</feature>
<dbReference type="Proteomes" id="UP000676169">
    <property type="component" value="Chromosome"/>
</dbReference>
<keyword evidence="1" id="KW-0472">Membrane</keyword>
<keyword evidence="1" id="KW-1133">Transmembrane helix</keyword>
<dbReference type="RefSeq" id="WP_211630615.1">
    <property type="nucleotide sequence ID" value="NZ_CP073100.1"/>
</dbReference>
<gene>
    <name evidence="2" type="ORF">KBB96_16615</name>
</gene>
<name>A0A975IZW3_9BACT</name>
<accession>A0A975IZW3</accession>
<evidence type="ECO:0000313" key="3">
    <source>
        <dbReference type="Proteomes" id="UP000676169"/>
    </source>
</evidence>
<dbReference type="KEGG" id="lamb:KBB96_16615"/>